<dbReference type="PANTHER" id="PTHR37422:SF21">
    <property type="entry name" value="EXOQ-LIKE PROTEIN"/>
    <property type="match status" value="1"/>
</dbReference>
<evidence type="ECO:0000259" key="6">
    <source>
        <dbReference type="Pfam" id="PF04932"/>
    </source>
</evidence>
<feature type="transmembrane region" description="Helical" evidence="5">
    <location>
        <begin position="81"/>
        <end position="100"/>
    </location>
</feature>
<dbReference type="Proteomes" id="UP001477870">
    <property type="component" value="Unassembled WGS sequence"/>
</dbReference>
<dbReference type="Pfam" id="PF04932">
    <property type="entry name" value="Wzy_C"/>
    <property type="match status" value="1"/>
</dbReference>
<dbReference type="EMBL" id="JBBMQO010000001">
    <property type="protein sequence ID" value="MEM5500058.1"/>
    <property type="molecule type" value="Genomic_DNA"/>
</dbReference>
<organism evidence="7 8">
    <name type="scientific">Ahrensia kielensis</name>
    <dbReference type="NCBI Taxonomy" id="76980"/>
    <lineage>
        <taxon>Bacteria</taxon>
        <taxon>Pseudomonadati</taxon>
        <taxon>Pseudomonadota</taxon>
        <taxon>Alphaproteobacteria</taxon>
        <taxon>Hyphomicrobiales</taxon>
        <taxon>Ahrensiaceae</taxon>
        <taxon>Ahrensia</taxon>
    </lineage>
</organism>
<keyword evidence="3 5" id="KW-1133">Transmembrane helix</keyword>
<feature type="transmembrane region" description="Helical" evidence="5">
    <location>
        <begin position="207"/>
        <end position="223"/>
    </location>
</feature>
<evidence type="ECO:0000256" key="5">
    <source>
        <dbReference type="SAM" id="Phobius"/>
    </source>
</evidence>
<feature type="transmembrane region" description="Helical" evidence="5">
    <location>
        <begin position="112"/>
        <end position="129"/>
    </location>
</feature>
<proteinExistence type="predicted"/>
<dbReference type="GO" id="GO:0016874">
    <property type="term" value="F:ligase activity"/>
    <property type="evidence" value="ECO:0007669"/>
    <property type="project" value="UniProtKB-KW"/>
</dbReference>
<accession>A0ABU9T2T0</accession>
<keyword evidence="4 5" id="KW-0472">Membrane</keyword>
<keyword evidence="8" id="KW-1185">Reference proteome</keyword>
<evidence type="ECO:0000256" key="1">
    <source>
        <dbReference type="ARBA" id="ARBA00004141"/>
    </source>
</evidence>
<sequence>MNNIAIQNRTDKQGISPTIIFSELRPILAVAVLALIWISFRPFAGGSTQEIQSSLLNQFGYTGLSAATLFTLLSTIDRRAIFTYLSVPWILIIALFIFSTTSSPVPADAHRAVAFTLIAFLLAASFIVLPRTADELSKVLAVACFLVLGLSYAGVVLWPNAAIHQFFESESQHGGLWRGIYIHKNITGPIMAVIAFAGVYLIRRGRWIIGAAIGLLALFFIAQTGSKTSLIVAPAVAAIILLPTMAGMRGLSAFLVLAAVLTTHAMTIGTVYSSTLDSILRSIDPITTFTGRIEIWEFSKPFVLSNLWSGYGYDGFWMSDVVMSAEIPFDADWDPRGIIHGHNGYLDVVLIMGLPAMLLLVWLSLLAPIIDYLRVPKLKENVFLSDFLFMIVAFTGMNSALESFYFRRMDPVWLTLVIALFGLRLVARLPVKAR</sequence>
<feature type="transmembrane region" description="Helical" evidence="5">
    <location>
        <begin position="141"/>
        <end position="161"/>
    </location>
</feature>
<keyword evidence="2 5" id="KW-0812">Transmembrane</keyword>
<feature type="transmembrane region" description="Helical" evidence="5">
    <location>
        <begin position="382"/>
        <end position="401"/>
    </location>
</feature>
<feature type="transmembrane region" description="Helical" evidence="5">
    <location>
        <begin position="55"/>
        <end position="74"/>
    </location>
</feature>
<evidence type="ECO:0000313" key="8">
    <source>
        <dbReference type="Proteomes" id="UP001477870"/>
    </source>
</evidence>
<feature type="transmembrane region" description="Helical" evidence="5">
    <location>
        <begin position="229"/>
        <end position="246"/>
    </location>
</feature>
<evidence type="ECO:0000256" key="4">
    <source>
        <dbReference type="ARBA" id="ARBA00023136"/>
    </source>
</evidence>
<dbReference type="InterPro" id="IPR051533">
    <property type="entry name" value="WaaL-like"/>
</dbReference>
<reference evidence="7 8" key="1">
    <citation type="submission" date="2024-03" db="EMBL/GenBank/DDBJ databases">
        <title>Community enrichment and isolation of bacterial strains for fucoidan degradation.</title>
        <authorList>
            <person name="Sichert A."/>
        </authorList>
    </citation>
    <scope>NUCLEOTIDE SEQUENCE [LARGE SCALE GENOMIC DNA]</scope>
    <source>
        <strain evidence="7 8">AS62</strain>
    </source>
</reference>
<feature type="transmembrane region" description="Helical" evidence="5">
    <location>
        <begin position="253"/>
        <end position="272"/>
    </location>
</feature>
<dbReference type="InterPro" id="IPR007016">
    <property type="entry name" value="O-antigen_ligase-rel_domated"/>
</dbReference>
<comment type="caution">
    <text evidence="7">The sequence shown here is derived from an EMBL/GenBank/DDBJ whole genome shotgun (WGS) entry which is preliminary data.</text>
</comment>
<keyword evidence="7" id="KW-0436">Ligase</keyword>
<comment type="subcellular location">
    <subcellularLocation>
        <location evidence="1">Membrane</location>
        <topology evidence="1">Multi-pass membrane protein</topology>
    </subcellularLocation>
</comment>
<protein>
    <submittedName>
        <fullName evidence="7">O-antigen ligase</fullName>
    </submittedName>
</protein>
<feature type="transmembrane region" description="Helical" evidence="5">
    <location>
        <begin position="413"/>
        <end position="431"/>
    </location>
</feature>
<evidence type="ECO:0000313" key="7">
    <source>
        <dbReference type="EMBL" id="MEM5500058.1"/>
    </source>
</evidence>
<feature type="transmembrane region" description="Helical" evidence="5">
    <location>
        <begin position="348"/>
        <end position="370"/>
    </location>
</feature>
<dbReference type="PANTHER" id="PTHR37422">
    <property type="entry name" value="TEICHURONIC ACID BIOSYNTHESIS PROTEIN TUAE"/>
    <property type="match status" value="1"/>
</dbReference>
<evidence type="ECO:0000256" key="2">
    <source>
        <dbReference type="ARBA" id="ARBA00022692"/>
    </source>
</evidence>
<feature type="domain" description="O-antigen ligase-related" evidence="6">
    <location>
        <begin position="214"/>
        <end position="361"/>
    </location>
</feature>
<dbReference type="RefSeq" id="WP_342845991.1">
    <property type="nucleotide sequence ID" value="NZ_JBBMQO010000001.1"/>
</dbReference>
<feature type="transmembrane region" description="Helical" evidence="5">
    <location>
        <begin position="181"/>
        <end position="202"/>
    </location>
</feature>
<gene>
    <name evidence="7" type="ORF">WNY59_00495</name>
</gene>
<name>A0ABU9T2T0_9HYPH</name>
<evidence type="ECO:0000256" key="3">
    <source>
        <dbReference type="ARBA" id="ARBA00022989"/>
    </source>
</evidence>
<feature type="transmembrane region" description="Helical" evidence="5">
    <location>
        <begin position="20"/>
        <end position="40"/>
    </location>
</feature>